<keyword evidence="3" id="KW-0808">Transferase</keyword>
<comment type="caution">
    <text evidence="3">The sequence shown here is derived from an EMBL/GenBank/DDBJ whole genome shotgun (WGS) entry which is preliminary data.</text>
</comment>
<reference evidence="3 4" key="1">
    <citation type="submission" date="2019-09" db="EMBL/GenBank/DDBJ databases">
        <authorList>
            <person name="Ou C."/>
        </authorList>
    </citation>
    <scope>NUCLEOTIDE SEQUENCE [LARGE SCALE GENOMIC DNA]</scope>
    <source>
        <strain evidence="3">S2</strain>
        <tissue evidence="3">Leaf</tissue>
    </source>
</reference>
<dbReference type="InterPro" id="IPR004041">
    <property type="entry name" value="NAF_dom"/>
</dbReference>
<evidence type="ECO:0000256" key="1">
    <source>
        <dbReference type="SAM" id="MobiDB-lite"/>
    </source>
</evidence>
<feature type="domain" description="NAF" evidence="2">
    <location>
        <begin position="82"/>
        <end position="106"/>
    </location>
</feature>
<sequence length="131" mass="15151">MARCVIWWEGMLLAEMREREGERGIERREGWGWRDRGLVRGRHATCREEGGREEGRERSLKATAESSMDKVAENVVETIIPKSSSFMNAFQLIAMSNDLDLSVLRKSKKKEEPVLEDLPKEYYDDVSAFIL</sequence>
<feature type="region of interest" description="Disordered" evidence="1">
    <location>
        <begin position="45"/>
        <end position="64"/>
    </location>
</feature>
<accession>A0A5N5HM17</accession>
<gene>
    <name evidence="3" type="ORF">D8674_020810</name>
</gene>
<dbReference type="GO" id="GO:0016301">
    <property type="term" value="F:kinase activity"/>
    <property type="evidence" value="ECO:0007669"/>
    <property type="project" value="UniProtKB-KW"/>
</dbReference>
<dbReference type="PROSITE" id="PS50816">
    <property type="entry name" value="NAF"/>
    <property type="match status" value="1"/>
</dbReference>
<keyword evidence="3" id="KW-0418">Kinase</keyword>
<dbReference type="Proteomes" id="UP000327157">
    <property type="component" value="Chromosome 2"/>
</dbReference>
<protein>
    <submittedName>
        <fullName evidence="3">CBL-interacting serine/threonine-protein kinase 21-like</fullName>
    </submittedName>
</protein>
<proteinExistence type="predicted"/>
<dbReference type="AlphaFoldDB" id="A0A5N5HM17"/>
<organism evidence="3 4">
    <name type="scientific">Pyrus ussuriensis x Pyrus communis</name>
    <dbReference type="NCBI Taxonomy" id="2448454"/>
    <lineage>
        <taxon>Eukaryota</taxon>
        <taxon>Viridiplantae</taxon>
        <taxon>Streptophyta</taxon>
        <taxon>Embryophyta</taxon>
        <taxon>Tracheophyta</taxon>
        <taxon>Spermatophyta</taxon>
        <taxon>Magnoliopsida</taxon>
        <taxon>eudicotyledons</taxon>
        <taxon>Gunneridae</taxon>
        <taxon>Pentapetalae</taxon>
        <taxon>rosids</taxon>
        <taxon>fabids</taxon>
        <taxon>Rosales</taxon>
        <taxon>Rosaceae</taxon>
        <taxon>Amygdaloideae</taxon>
        <taxon>Maleae</taxon>
        <taxon>Pyrus</taxon>
    </lineage>
</organism>
<keyword evidence="4" id="KW-1185">Reference proteome</keyword>
<feature type="compositionally biased region" description="Basic and acidic residues" evidence="1">
    <location>
        <begin position="45"/>
        <end position="60"/>
    </location>
</feature>
<dbReference type="InterPro" id="IPR018451">
    <property type="entry name" value="NAF/FISL_domain"/>
</dbReference>
<evidence type="ECO:0000313" key="4">
    <source>
        <dbReference type="Proteomes" id="UP000327157"/>
    </source>
</evidence>
<reference evidence="4" key="2">
    <citation type="submission" date="2019-10" db="EMBL/GenBank/DDBJ databases">
        <title>A de novo genome assembly of a pear dwarfing rootstock.</title>
        <authorList>
            <person name="Wang F."/>
            <person name="Wang J."/>
            <person name="Li S."/>
            <person name="Zhang Y."/>
            <person name="Fang M."/>
            <person name="Ma L."/>
            <person name="Zhao Y."/>
            <person name="Jiang S."/>
        </authorList>
    </citation>
    <scope>NUCLEOTIDE SEQUENCE [LARGE SCALE GENOMIC DNA]</scope>
</reference>
<name>A0A5N5HM17_9ROSA</name>
<dbReference type="Pfam" id="PF03822">
    <property type="entry name" value="NAF"/>
    <property type="match status" value="1"/>
</dbReference>
<evidence type="ECO:0000259" key="2">
    <source>
        <dbReference type="PROSITE" id="PS50816"/>
    </source>
</evidence>
<evidence type="ECO:0000313" key="3">
    <source>
        <dbReference type="EMBL" id="KAB2627192.1"/>
    </source>
</evidence>
<dbReference type="GO" id="GO:0007165">
    <property type="term" value="P:signal transduction"/>
    <property type="evidence" value="ECO:0007669"/>
    <property type="project" value="InterPro"/>
</dbReference>
<dbReference type="EMBL" id="SMOL01000157">
    <property type="protein sequence ID" value="KAB2627192.1"/>
    <property type="molecule type" value="Genomic_DNA"/>
</dbReference>
<reference evidence="3 4" key="3">
    <citation type="submission" date="2019-11" db="EMBL/GenBank/DDBJ databases">
        <title>A de novo genome assembly of a pear dwarfing rootstock.</title>
        <authorList>
            <person name="Wang F."/>
            <person name="Wang J."/>
            <person name="Li S."/>
            <person name="Zhang Y."/>
            <person name="Fang M."/>
            <person name="Ma L."/>
            <person name="Zhao Y."/>
            <person name="Jiang S."/>
        </authorList>
    </citation>
    <scope>NUCLEOTIDE SEQUENCE [LARGE SCALE GENOMIC DNA]</scope>
    <source>
        <strain evidence="3">S2</strain>
        <tissue evidence="3">Leaf</tissue>
    </source>
</reference>